<evidence type="ECO:0000313" key="1">
    <source>
        <dbReference type="EMBL" id="GME79657.1"/>
    </source>
</evidence>
<evidence type="ECO:0000313" key="2">
    <source>
        <dbReference type="Proteomes" id="UP001165064"/>
    </source>
</evidence>
<gene>
    <name evidence="1" type="ORF">Amon02_000406300</name>
</gene>
<dbReference type="Proteomes" id="UP001165064">
    <property type="component" value="Unassembled WGS sequence"/>
</dbReference>
<protein>
    <submittedName>
        <fullName evidence="1">Unnamed protein product</fullName>
    </submittedName>
</protein>
<keyword evidence="2" id="KW-1185">Reference proteome</keyword>
<reference evidence="1" key="1">
    <citation type="submission" date="2023-04" db="EMBL/GenBank/DDBJ databases">
        <title>Ambrosiozyma monospora NBRC 10751.</title>
        <authorList>
            <person name="Ichikawa N."/>
            <person name="Sato H."/>
            <person name="Tonouchi N."/>
        </authorList>
    </citation>
    <scope>NUCLEOTIDE SEQUENCE</scope>
    <source>
        <strain evidence="1">NBRC 10751</strain>
    </source>
</reference>
<accession>A0ACB5T2P3</accession>
<organism evidence="1 2">
    <name type="scientific">Ambrosiozyma monospora</name>
    <name type="common">Yeast</name>
    <name type="synonym">Endomycopsis monosporus</name>
    <dbReference type="NCBI Taxonomy" id="43982"/>
    <lineage>
        <taxon>Eukaryota</taxon>
        <taxon>Fungi</taxon>
        <taxon>Dikarya</taxon>
        <taxon>Ascomycota</taxon>
        <taxon>Saccharomycotina</taxon>
        <taxon>Pichiomycetes</taxon>
        <taxon>Pichiales</taxon>
        <taxon>Pichiaceae</taxon>
        <taxon>Ambrosiozyma</taxon>
    </lineage>
</organism>
<dbReference type="EMBL" id="BSXS01002687">
    <property type="protein sequence ID" value="GME79657.1"/>
    <property type="molecule type" value="Genomic_DNA"/>
</dbReference>
<comment type="caution">
    <text evidence="1">The sequence shown here is derived from an EMBL/GenBank/DDBJ whole genome shotgun (WGS) entry which is preliminary data.</text>
</comment>
<sequence>MSDEHKSSFKRALLDLSNGAPTPSSGVKAHAAVGGGDGSTTSRPVSPVMLHRQSSSKYSHNSSSVFTYLHDNQSEPYVRSLMDGSAPTEQSVSGYGMADQKSTISSNAAPLKYCVLCEKPLYDISSLIPEDKKCEEIVCSDCFEPYNKLVSLMRRKEIEGGKKGNSDEIEMDDEELEELLNMVYGSASHLSANNQCDSNSADNSDTNNSSVEVDADGDINMTNDTTTSTDTSFMTANDTAADFDKSIPSIQQPSPCKKAITPEHITTYTSSGIDEEAVFKNLISNLRLIQARDAQLSNFKPPVSSYQNSLRKRASNGNFSSTISGRNGNVKSSKKVIHTQRSIFDIGEMFKNTFAQMREQQQLQQQQNRQQVHQQEEESGSLGWILRGILRAR</sequence>
<proteinExistence type="predicted"/>
<name>A0ACB5T2P3_AMBMO</name>